<reference evidence="2 3" key="1">
    <citation type="submission" date="2014-04" db="EMBL/GenBank/DDBJ databases">
        <authorList>
            <consortium name="DOE Joint Genome Institute"/>
            <person name="Kuo A."/>
            <person name="Gay G."/>
            <person name="Dore J."/>
            <person name="Kohler A."/>
            <person name="Nagy L.G."/>
            <person name="Floudas D."/>
            <person name="Copeland A."/>
            <person name="Barry K.W."/>
            <person name="Cichocki N."/>
            <person name="Veneault-Fourrey C."/>
            <person name="LaButti K."/>
            <person name="Lindquist E.A."/>
            <person name="Lipzen A."/>
            <person name="Lundell T."/>
            <person name="Morin E."/>
            <person name="Murat C."/>
            <person name="Sun H."/>
            <person name="Tunlid A."/>
            <person name="Henrissat B."/>
            <person name="Grigoriev I.V."/>
            <person name="Hibbett D.S."/>
            <person name="Martin F."/>
            <person name="Nordberg H.P."/>
            <person name="Cantor M.N."/>
            <person name="Hua S.X."/>
        </authorList>
    </citation>
    <scope>NUCLEOTIDE SEQUENCE [LARGE SCALE GENOMIC DNA]</scope>
    <source>
        <strain evidence="3">h7</strain>
    </source>
</reference>
<dbReference type="PANTHER" id="PTHR45348">
    <property type="entry name" value="HYPOTHETICAL OXIDOREDUCTASE (EUROFUNG)"/>
    <property type="match status" value="1"/>
</dbReference>
<dbReference type="SUPFAM" id="SSF50129">
    <property type="entry name" value="GroES-like"/>
    <property type="match status" value="1"/>
</dbReference>
<proteinExistence type="predicted"/>
<evidence type="ECO:0000313" key="2">
    <source>
        <dbReference type="EMBL" id="KIM40695.1"/>
    </source>
</evidence>
<dbReference type="Pfam" id="PF08240">
    <property type="entry name" value="ADH_N"/>
    <property type="match status" value="1"/>
</dbReference>
<gene>
    <name evidence="2" type="ORF">M413DRAFT_72823</name>
</gene>
<name>A0A0C3BVQ2_HEBCY</name>
<keyword evidence="3" id="KW-1185">Reference proteome</keyword>
<dbReference type="OrthoDB" id="3233595at2759"/>
<dbReference type="PANTHER" id="PTHR45348:SF2">
    <property type="entry name" value="ZINC-TYPE ALCOHOL DEHYDROGENASE-LIKE PROTEIN C2E1P3.01"/>
    <property type="match status" value="1"/>
</dbReference>
<dbReference type="InterPro" id="IPR036291">
    <property type="entry name" value="NAD(P)-bd_dom_sf"/>
</dbReference>
<dbReference type="InterPro" id="IPR011032">
    <property type="entry name" value="GroES-like_sf"/>
</dbReference>
<dbReference type="InterPro" id="IPR047122">
    <property type="entry name" value="Trans-enoyl_RdTase-like"/>
</dbReference>
<dbReference type="InterPro" id="IPR013154">
    <property type="entry name" value="ADH-like_N"/>
</dbReference>
<dbReference type="CDD" id="cd08249">
    <property type="entry name" value="enoyl_reductase_like"/>
    <property type="match status" value="1"/>
</dbReference>
<dbReference type="EMBL" id="KN831782">
    <property type="protein sequence ID" value="KIM40695.1"/>
    <property type="molecule type" value="Genomic_DNA"/>
</dbReference>
<dbReference type="Proteomes" id="UP000053424">
    <property type="component" value="Unassembled WGS sequence"/>
</dbReference>
<dbReference type="Gene3D" id="3.40.50.720">
    <property type="entry name" value="NAD(P)-binding Rossmann-like Domain"/>
    <property type="match status" value="1"/>
</dbReference>
<organism evidence="2 3">
    <name type="scientific">Hebeloma cylindrosporum</name>
    <dbReference type="NCBI Taxonomy" id="76867"/>
    <lineage>
        <taxon>Eukaryota</taxon>
        <taxon>Fungi</taxon>
        <taxon>Dikarya</taxon>
        <taxon>Basidiomycota</taxon>
        <taxon>Agaricomycotina</taxon>
        <taxon>Agaricomycetes</taxon>
        <taxon>Agaricomycetidae</taxon>
        <taxon>Agaricales</taxon>
        <taxon>Agaricineae</taxon>
        <taxon>Hymenogastraceae</taxon>
        <taxon>Hebeloma</taxon>
    </lineage>
</organism>
<dbReference type="SMART" id="SM00829">
    <property type="entry name" value="PKS_ER"/>
    <property type="match status" value="1"/>
</dbReference>
<feature type="domain" description="Enoyl reductase (ER)" evidence="1">
    <location>
        <begin position="17"/>
        <end position="352"/>
    </location>
</feature>
<evidence type="ECO:0000259" key="1">
    <source>
        <dbReference type="SMART" id="SM00829"/>
    </source>
</evidence>
<dbReference type="HOGENOM" id="CLU_026673_16_5_1"/>
<dbReference type="InterPro" id="IPR020843">
    <property type="entry name" value="ER"/>
</dbReference>
<accession>A0A0C3BVQ2</accession>
<dbReference type="Gene3D" id="3.90.180.10">
    <property type="entry name" value="Medium-chain alcohol dehydrogenases, catalytic domain"/>
    <property type="match status" value="1"/>
</dbReference>
<reference evidence="3" key="2">
    <citation type="submission" date="2015-01" db="EMBL/GenBank/DDBJ databases">
        <title>Evolutionary Origins and Diversification of the Mycorrhizal Mutualists.</title>
        <authorList>
            <consortium name="DOE Joint Genome Institute"/>
            <consortium name="Mycorrhizal Genomics Consortium"/>
            <person name="Kohler A."/>
            <person name="Kuo A."/>
            <person name="Nagy L.G."/>
            <person name="Floudas D."/>
            <person name="Copeland A."/>
            <person name="Barry K.W."/>
            <person name="Cichocki N."/>
            <person name="Veneault-Fourrey C."/>
            <person name="LaButti K."/>
            <person name="Lindquist E.A."/>
            <person name="Lipzen A."/>
            <person name="Lundell T."/>
            <person name="Morin E."/>
            <person name="Murat C."/>
            <person name="Riley R."/>
            <person name="Ohm R."/>
            <person name="Sun H."/>
            <person name="Tunlid A."/>
            <person name="Henrissat B."/>
            <person name="Grigoriev I.V."/>
            <person name="Hibbett D.S."/>
            <person name="Martin F."/>
        </authorList>
    </citation>
    <scope>NUCLEOTIDE SEQUENCE [LARGE SCALE GENOMIC DNA]</scope>
    <source>
        <strain evidence="3">h7</strain>
    </source>
</reference>
<dbReference type="GO" id="GO:0016651">
    <property type="term" value="F:oxidoreductase activity, acting on NAD(P)H"/>
    <property type="evidence" value="ECO:0007669"/>
    <property type="project" value="InterPro"/>
</dbReference>
<dbReference type="AlphaFoldDB" id="A0A0C3BVQ2"/>
<evidence type="ECO:0000313" key="3">
    <source>
        <dbReference type="Proteomes" id="UP000053424"/>
    </source>
</evidence>
<sequence>MTSEPKQKALLIEKKLGEFVVGEIDIWKPPPGQLLLRVQAVSLNPVDWKLQKRGVDEVPTILGRDFAGDVVEVGEGVTDFQKGDRVFVQAADVGAYAAFQQYALTLSATTAKIPPGFSYDQVATLPLALSTAYVGLYNNTPHGFGISPPGPGISADNAGTPILVLGGGSSVARLGNYLSYRNSVIQLAKLSGFSPIITTASLKHTDFLKSLGATHVFDRNLGSTELAAEINKVTTKPIQYVFDAISLPSTQKIGIDILASGGKLALVLQLAVDVPEDKTVVEILARSRVPSNIHLLEPLYHDKISGYIANGYIKPLTFEVLPGGLAGIPGGLARMEADAVSGLKLVGHPQETP</sequence>
<dbReference type="SUPFAM" id="SSF51735">
    <property type="entry name" value="NAD(P)-binding Rossmann-fold domains"/>
    <property type="match status" value="1"/>
</dbReference>
<dbReference type="Pfam" id="PF00107">
    <property type="entry name" value="ADH_zinc_N"/>
    <property type="match status" value="1"/>
</dbReference>
<dbReference type="STRING" id="686832.A0A0C3BVQ2"/>
<dbReference type="InterPro" id="IPR013149">
    <property type="entry name" value="ADH-like_C"/>
</dbReference>
<protein>
    <recommendedName>
        <fullName evidence="1">Enoyl reductase (ER) domain-containing protein</fullName>
    </recommendedName>
</protein>